<dbReference type="EMBL" id="JARJCN010000045">
    <property type="protein sequence ID" value="KAJ7082377.1"/>
    <property type="molecule type" value="Genomic_DNA"/>
</dbReference>
<proteinExistence type="predicted"/>
<dbReference type="AlphaFoldDB" id="A0AAD6TYZ2"/>
<keyword evidence="3" id="KW-1185">Reference proteome</keyword>
<protein>
    <submittedName>
        <fullName evidence="2">Uncharacterized protein</fullName>
    </submittedName>
</protein>
<sequence length="114" mass="13326">MENNERDIRDLIRRANTSPEKSGPLRRKTLNKLIDLTHTSHTVMIRMAATTAMRSTSQRNVSRRRQPERSRNSILNVSAFSRRTRRPGPRLILSPSRRYPCCGKFGLLEWRLQP</sequence>
<evidence type="ECO:0000313" key="3">
    <source>
        <dbReference type="Proteomes" id="UP001222325"/>
    </source>
</evidence>
<organism evidence="2 3">
    <name type="scientific">Mycena belliarum</name>
    <dbReference type="NCBI Taxonomy" id="1033014"/>
    <lineage>
        <taxon>Eukaryota</taxon>
        <taxon>Fungi</taxon>
        <taxon>Dikarya</taxon>
        <taxon>Basidiomycota</taxon>
        <taxon>Agaricomycotina</taxon>
        <taxon>Agaricomycetes</taxon>
        <taxon>Agaricomycetidae</taxon>
        <taxon>Agaricales</taxon>
        <taxon>Marasmiineae</taxon>
        <taxon>Mycenaceae</taxon>
        <taxon>Mycena</taxon>
    </lineage>
</organism>
<gene>
    <name evidence="2" type="ORF">B0H15DRAFT_852731</name>
</gene>
<accession>A0AAD6TYZ2</accession>
<dbReference type="Proteomes" id="UP001222325">
    <property type="component" value="Unassembled WGS sequence"/>
</dbReference>
<name>A0AAD6TYZ2_9AGAR</name>
<feature type="region of interest" description="Disordered" evidence="1">
    <location>
        <begin position="52"/>
        <end position="75"/>
    </location>
</feature>
<feature type="compositionally biased region" description="Basic and acidic residues" evidence="1">
    <location>
        <begin position="1"/>
        <end position="13"/>
    </location>
</feature>
<feature type="region of interest" description="Disordered" evidence="1">
    <location>
        <begin position="1"/>
        <end position="25"/>
    </location>
</feature>
<evidence type="ECO:0000313" key="2">
    <source>
        <dbReference type="EMBL" id="KAJ7082377.1"/>
    </source>
</evidence>
<evidence type="ECO:0000256" key="1">
    <source>
        <dbReference type="SAM" id="MobiDB-lite"/>
    </source>
</evidence>
<comment type="caution">
    <text evidence="2">The sequence shown here is derived from an EMBL/GenBank/DDBJ whole genome shotgun (WGS) entry which is preliminary data.</text>
</comment>
<reference evidence="2" key="1">
    <citation type="submission" date="2023-03" db="EMBL/GenBank/DDBJ databases">
        <title>Massive genome expansion in bonnet fungi (Mycena s.s.) driven by repeated elements and novel gene families across ecological guilds.</title>
        <authorList>
            <consortium name="Lawrence Berkeley National Laboratory"/>
            <person name="Harder C.B."/>
            <person name="Miyauchi S."/>
            <person name="Viragh M."/>
            <person name="Kuo A."/>
            <person name="Thoen E."/>
            <person name="Andreopoulos B."/>
            <person name="Lu D."/>
            <person name="Skrede I."/>
            <person name="Drula E."/>
            <person name="Henrissat B."/>
            <person name="Morin E."/>
            <person name="Kohler A."/>
            <person name="Barry K."/>
            <person name="LaButti K."/>
            <person name="Morin E."/>
            <person name="Salamov A."/>
            <person name="Lipzen A."/>
            <person name="Mereny Z."/>
            <person name="Hegedus B."/>
            <person name="Baldrian P."/>
            <person name="Stursova M."/>
            <person name="Weitz H."/>
            <person name="Taylor A."/>
            <person name="Grigoriev I.V."/>
            <person name="Nagy L.G."/>
            <person name="Martin F."/>
            <person name="Kauserud H."/>
        </authorList>
    </citation>
    <scope>NUCLEOTIDE SEQUENCE</scope>
    <source>
        <strain evidence="2">CBHHK173m</strain>
    </source>
</reference>